<feature type="region of interest" description="Disordered" evidence="2">
    <location>
        <begin position="1104"/>
        <end position="1245"/>
    </location>
</feature>
<feature type="compositionally biased region" description="Basic and acidic residues" evidence="2">
    <location>
        <begin position="1196"/>
        <end position="1206"/>
    </location>
</feature>
<dbReference type="SUPFAM" id="SSF52047">
    <property type="entry name" value="RNI-like"/>
    <property type="match status" value="1"/>
</dbReference>
<feature type="region of interest" description="Disordered" evidence="2">
    <location>
        <begin position="141"/>
        <end position="165"/>
    </location>
</feature>
<dbReference type="Gene3D" id="3.80.10.10">
    <property type="entry name" value="Ribonuclease Inhibitor"/>
    <property type="match status" value="4"/>
</dbReference>
<feature type="compositionally biased region" description="Basic and acidic residues" evidence="2">
    <location>
        <begin position="1"/>
        <end position="12"/>
    </location>
</feature>
<feature type="compositionally biased region" description="Polar residues" evidence="2">
    <location>
        <begin position="190"/>
        <end position="201"/>
    </location>
</feature>
<dbReference type="InterPro" id="IPR052201">
    <property type="entry name" value="LRR-containing_regulator"/>
</dbReference>
<feature type="compositionally biased region" description="Polar residues" evidence="2">
    <location>
        <begin position="77"/>
        <end position="89"/>
    </location>
</feature>
<feature type="region of interest" description="Disordered" evidence="2">
    <location>
        <begin position="190"/>
        <end position="216"/>
    </location>
</feature>
<feature type="compositionally biased region" description="Polar residues" evidence="2">
    <location>
        <begin position="43"/>
        <end position="52"/>
    </location>
</feature>
<dbReference type="EMBL" id="JAODAN010000004">
    <property type="protein sequence ID" value="KAK1924594.1"/>
    <property type="molecule type" value="Genomic_DNA"/>
</dbReference>
<proteinExistence type="predicted"/>
<feature type="region of interest" description="Disordered" evidence="2">
    <location>
        <begin position="433"/>
        <end position="495"/>
    </location>
</feature>
<feature type="region of interest" description="Disordered" evidence="2">
    <location>
        <begin position="580"/>
        <end position="643"/>
    </location>
</feature>
<feature type="compositionally biased region" description="Basic and acidic residues" evidence="2">
    <location>
        <begin position="28"/>
        <end position="38"/>
    </location>
</feature>
<protein>
    <recommendedName>
        <fullName evidence="5">RNI-like protein</fullName>
    </recommendedName>
</protein>
<dbReference type="Pfam" id="PF13516">
    <property type="entry name" value="LRR_6"/>
    <property type="match status" value="3"/>
</dbReference>
<evidence type="ECO:0000313" key="3">
    <source>
        <dbReference type="EMBL" id="KAK1924594.1"/>
    </source>
</evidence>
<dbReference type="InterPro" id="IPR032675">
    <property type="entry name" value="LRR_dom_sf"/>
</dbReference>
<dbReference type="PANTHER" id="PTHR24111:SF0">
    <property type="entry name" value="LEUCINE-RICH REPEAT-CONTAINING PROTEIN"/>
    <property type="match status" value="1"/>
</dbReference>
<evidence type="ECO:0000313" key="4">
    <source>
        <dbReference type="Proteomes" id="UP001182556"/>
    </source>
</evidence>
<feature type="compositionally biased region" description="Basic and acidic residues" evidence="2">
    <location>
        <begin position="1227"/>
        <end position="1245"/>
    </location>
</feature>
<dbReference type="InterPro" id="IPR001611">
    <property type="entry name" value="Leu-rich_rpt"/>
</dbReference>
<keyword evidence="4" id="KW-1185">Reference proteome</keyword>
<reference evidence="3" key="1">
    <citation type="submission" date="2023-02" db="EMBL/GenBank/DDBJ databases">
        <title>Identification and recombinant expression of a fungal hydrolase from Papiliotrema laurentii that hydrolyzes apple cutin and clears colloidal polyester polyurethane.</title>
        <authorList>
            <consortium name="DOE Joint Genome Institute"/>
            <person name="Roman V.A."/>
            <person name="Bojanowski C."/>
            <person name="Crable B.R."/>
            <person name="Wagner D.N."/>
            <person name="Hung C.S."/>
            <person name="Nadeau L.J."/>
            <person name="Schratz L."/>
            <person name="Haridas S."/>
            <person name="Pangilinan J."/>
            <person name="Lipzen A."/>
            <person name="Na H."/>
            <person name="Yan M."/>
            <person name="Ng V."/>
            <person name="Grigoriev I.V."/>
            <person name="Spatafora J.W."/>
            <person name="Barlow D."/>
            <person name="Biffinger J."/>
            <person name="Kelley-Loughnane N."/>
            <person name="Varaljay V.A."/>
            <person name="Crookes-Goodson W.J."/>
        </authorList>
    </citation>
    <scope>NUCLEOTIDE SEQUENCE</scope>
    <source>
        <strain evidence="3">5307AH</strain>
    </source>
</reference>
<organism evidence="3 4">
    <name type="scientific">Papiliotrema laurentii</name>
    <name type="common">Cryptococcus laurentii</name>
    <dbReference type="NCBI Taxonomy" id="5418"/>
    <lineage>
        <taxon>Eukaryota</taxon>
        <taxon>Fungi</taxon>
        <taxon>Dikarya</taxon>
        <taxon>Basidiomycota</taxon>
        <taxon>Agaricomycotina</taxon>
        <taxon>Tremellomycetes</taxon>
        <taxon>Tremellales</taxon>
        <taxon>Rhynchogastremaceae</taxon>
        <taxon>Papiliotrema</taxon>
    </lineage>
</organism>
<dbReference type="SMART" id="SM00368">
    <property type="entry name" value="LRR_RI"/>
    <property type="match status" value="7"/>
</dbReference>
<accession>A0AAD9L6P8</accession>
<sequence>MSTAEGNDKRGGDTAAAEAVGTASPPTEAKDESSDKAVKVQQPDRNLPTSHASGPANPTIASETTSSSIDSPPATAKTVSSDQANASKVPSTTATAPSPARRRPRPPTKGILKPPPPPSKPTLTNRLRDIVTVVGGSAKSLFEPLDETPGAGPSTPQPQTVGGTLNALSGRLGLGLSRLVSPVNSTVPAQTVSAETSTAHNVSAPEHSERAREKQPLKKATFVLSNLSITYPISSSGEPWSQKVVEERDRIESTHKRLLTTTTGAQYWTSGRLVALYESACRGREERPRLGIIRALEVLPNAPRPRHIHIILQPQNSHHSISFPHTIDHPLNRYAAEALADVLTVEWGLSDLKLENGAVDGDDALKPILHALLVSGTLPTLSLAGNKKIKAGGWRLLAVFLKRARSLRFVDLSDTVWDKKAIDYLVQALNCTHVRPPPVPEKDHIAGQEEGEAPPAGQEASTQEGQANAEQGEREASAQAELSSQPSYGSFVPPAPLLREMEDETKPAAVQSLRMDGCGLRAHILEALAQGVRSSDLKHISLRRNRIGPLGAVALAIMIRDYPDSATSMSTFSPHLHNLSSLQHHSTQSERTPSPLPYAARRKPTSRGDEEAPLPPIPLVLSSPAGGVTSRTVPQGYKPPAPPKHPLVMPSGGNSAMQETPSASFAVNQTLAEGKVSGPEPGGASMALQRSVRALDGVERIGRLLTLDLKANDIRNGVGYIAQVLKRNRTLKVLNLADNKIDGAGLALLAEALKYNSTLETLDLSNNPCCGAHSEGIAALRTAFTVNTSLKRLFLADTGLTTDGAISLAEFLPESKSLLHLDVTNNPQIDTAGILAISVGLKANSLIRCLDISIPPNNPELAELSQNILQSCIRNTELAATSVSSKEGKTEGLWAPIKKSVLVRSVKQAEEARAEKERVDLVTSPEGQAREYVYTLPPAKIPSVAEHTIRDCEKWYEAGRIAAKARGNLVWEPGQLPKDDWTPLLQRARVLRERLEEVIVVTTDGEELEKLLQLNDGLTGVLEKSKGFIPPPRLLLPSQIVQRPQPSTPTGPSGQGANGAPSSAPPKFLGRRHMRGHSLEIASPNFSIGDSDDSDAEELDVAALPASTSNSSLNGTLAGLGLGPDAGPSPQGGSGDSMDSRLAHRDVEELAEREAGLEEAASPIGEASRAWVEEEGEIFRKGTKLGVGEDDEDDKDVSGEQLKQEILDTPVARSPTRRRMSVEEVDAEARDNLLSDRDEAAPDPI</sequence>
<feature type="compositionally biased region" description="Basic and acidic residues" evidence="2">
    <location>
        <begin position="206"/>
        <end position="216"/>
    </location>
</feature>
<evidence type="ECO:0000256" key="2">
    <source>
        <dbReference type="SAM" id="MobiDB-lite"/>
    </source>
</evidence>
<dbReference type="AlphaFoldDB" id="A0AAD9L6P8"/>
<comment type="caution">
    <text evidence="3">The sequence shown here is derived from an EMBL/GenBank/DDBJ whole genome shotgun (WGS) entry which is preliminary data.</text>
</comment>
<gene>
    <name evidence="3" type="ORF">DB88DRAFT_486090</name>
</gene>
<feature type="compositionally biased region" description="Polar residues" evidence="2">
    <location>
        <begin position="1042"/>
        <end position="1052"/>
    </location>
</feature>
<evidence type="ECO:0000256" key="1">
    <source>
        <dbReference type="ARBA" id="ARBA00022737"/>
    </source>
</evidence>
<evidence type="ECO:0008006" key="5">
    <source>
        <dbReference type="Google" id="ProtNLM"/>
    </source>
</evidence>
<feature type="compositionally biased region" description="Gly residues" evidence="2">
    <location>
        <begin position="1118"/>
        <end position="1135"/>
    </location>
</feature>
<name>A0AAD9L6P8_PAPLA</name>
<feature type="region of interest" description="Disordered" evidence="2">
    <location>
        <begin position="1"/>
        <end position="126"/>
    </location>
</feature>
<dbReference type="PANTHER" id="PTHR24111">
    <property type="entry name" value="LEUCINE-RICH REPEAT-CONTAINING PROTEIN 34"/>
    <property type="match status" value="1"/>
</dbReference>
<feature type="compositionally biased region" description="Polar residues" evidence="2">
    <location>
        <begin position="59"/>
        <end position="70"/>
    </location>
</feature>
<dbReference type="Proteomes" id="UP001182556">
    <property type="component" value="Unassembled WGS sequence"/>
</dbReference>
<keyword evidence="1" id="KW-0677">Repeat</keyword>
<feature type="region of interest" description="Disordered" evidence="2">
    <location>
        <begin position="1042"/>
        <end position="1070"/>
    </location>
</feature>
<feature type="compositionally biased region" description="Low complexity" evidence="2">
    <location>
        <begin position="90"/>
        <end position="99"/>
    </location>
</feature>
<feature type="compositionally biased region" description="Basic and acidic residues" evidence="2">
    <location>
        <begin position="1138"/>
        <end position="1156"/>
    </location>
</feature>